<organism evidence="1 2">
    <name type="scientific">Carya illinoinensis</name>
    <name type="common">Pecan</name>
    <dbReference type="NCBI Taxonomy" id="32201"/>
    <lineage>
        <taxon>Eukaryota</taxon>
        <taxon>Viridiplantae</taxon>
        <taxon>Streptophyta</taxon>
        <taxon>Embryophyta</taxon>
        <taxon>Tracheophyta</taxon>
        <taxon>Spermatophyta</taxon>
        <taxon>Magnoliopsida</taxon>
        <taxon>eudicotyledons</taxon>
        <taxon>Gunneridae</taxon>
        <taxon>Pentapetalae</taxon>
        <taxon>rosids</taxon>
        <taxon>fabids</taxon>
        <taxon>Fagales</taxon>
        <taxon>Juglandaceae</taxon>
        <taxon>Carya</taxon>
    </lineage>
</organism>
<sequence>MNIPRFVSTSPTSGSLKEQIQLYQQDELGIFFYEPIYPNSNHLIWASFTNYSRGFKTGDQQVQTITTLSLITTILSISGLFESFTDLFNMLYKDVLPNFTCTPHVSLISKLATTYPSSSRNRPQKMPFHPPTSNSRLYDLFTFNKKIIIIYKLHLTHSPPSPQVKP</sequence>
<dbReference type="EMBL" id="CM031817">
    <property type="protein sequence ID" value="KAG6640810.1"/>
    <property type="molecule type" value="Genomic_DNA"/>
</dbReference>
<evidence type="ECO:0000313" key="1">
    <source>
        <dbReference type="EMBL" id="KAG6640810.1"/>
    </source>
</evidence>
<proteinExistence type="predicted"/>
<dbReference type="AlphaFoldDB" id="A0A8T1PJZ2"/>
<protein>
    <submittedName>
        <fullName evidence="1">Uncharacterized protein</fullName>
    </submittedName>
</protein>
<evidence type="ECO:0000313" key="2">
    <source>
        <dbReference type="Proteomes" id="UP000811609"/>
    </source>
</evidence>
<reference evidence="1" key="1">
    <citation type="submission" date="2020-12" db="EMBL/GenBank/DDBJ databases">
        <title>WGS assembly of Carya illinoinensis cv. Pawnee.</title>
        <authorList>
            <person name="Platts A."/>
            <person name="Shu S."/>
            <person name="Wright S."/>
            <person name="Barry K."/>
            <person name="Edger P."/>
            <person name="Pires J.C."/>
            <person name="Schmutz J."/>
        </authorList>
    </citation>
    <scope>NUCLEOTIDE SEQUENCE</scope>
    <source>
        <tissue evidence="1">Leaf</tissue>
    </source>
</reference>
<name>A0A8T1PJZ2_CARIL</name>
<keyword evidence="2" id="KW-1185">Reference proteome</keyword>
<comment type="caution">
    <text evidence="1">The sequence shown here is derived from an EMBL/GenBank/DDBJ whole genome shotgun (WGS) entry which is preliminary data.</text>
</comment>
<accession>A0A8T1PJZ2</accession>
<dbReference type="Proteomes" id="UP000811609">
    <property type="component" value="Chromosome 9"/>
</dbReference>
<gene>
    <name evidence="1" type="ORF">CIPAW_09G029100</name>
</gene>